<dbReference type="RefSeq" id="WP_010783600.1">
    <property type="nucleotide sequence ID" value="NZ_AP017623.1"/>
</dbReference>
<feature type="signal peptide" evidence="3">
    <location>
        <begin position="1"/>
        <end position="19"/>
    </location>
</feature>
<dbReference type="Proteomes" id="UP000429730">
    <property type="component" value="Unassembled WGS sequence"/>
</dbReference>
<reference evidence="6 7" key="1">
    <citation type="submission" date="2019-04" db="EMBL/GenBank/DDBJ databases">
        <title>Step-wise assembly of the neonatal virome modulated by breast feeding.</title>
        <authorList>
            <person name="Liang G."/>
            <person name="Bushman F."/>
        </authorList>
    </citation>
    <scope>NUCLEOTIDE SEQUENCE [LARGE SCALE GENOMIC DNA]</scope>
    <source>
        <strain evidence="6 7">E3754</strain>
    </source>
</reference>
<evidence type="ECO:0000259" key="4">
    <source>
        <dbReference type="Pfam" id="PF16729"/>
    </source>
</evidence>
<accession>A0AAP4KEF2</accession>
<reference evidence="5" key="2">
    <citation type="journal article" date="2023" name="Pathogens">
        <title>Prevalence of Enterococcus spp. and the Whole-Genome Characteristics of Enterococcus faecium and Enterococcus faecalis Strains Isolated from Free-Living Birds in Poland.</title>
        <authorList>
            <person name="Kwit R."/>
            <person name="Zajac M."/>
            <person name="Smialowska-Weglinska A."/>
            <person name="Skarzynska M."/>
            <person name="Bomba A."/>
            <person name="Lalak A."/>
            <person name="Skrzypiec E."/>
            <person name="Wojdat D."/>
            <person name="Koza W."/>
            <person name="Mikos-Wojewoda E."/>
            <person name="Pasim P."/>
            <person name="Skora M."/>
            <person name="Polak M."/>
            <person name="Wiacek J."/>
            <person name="Wasyl D."/>
        </authorList>
    </citation>
    <scope>NUCLEOTIDE SEQUENCE</scope>
    <source>
        <strain evidence="5">691B_2</strain>
    </source>
</reference>
<dbReference type="Proteomes" id="UP001173174">
    <property type="component" value="Unassembled WGS sequence"/>
</dbReference>
<feature type="chain" id="PRO_5042797175" evidence="3">
    <location>
        <begin position="20"/>
        <end position="183"/>
    </location>
</feature>
<evidence type="ECO:0000313" key="8">
    <source>
        <dbReference type="Proteomes" id="UP001173174"/>
    </source>
</evidence>
<evidence type="ECO:0000256" key="1">
    <source>
        <dbReference type="ARBA" id="ARBA00022729"/>
    </source>
</evidence>
<dbReference type="AlphaFoldDB" id="A0AAP4KEF2"/>
<evidence type="ECO:0000256" key="3">
    <source>
        <dbReference type="SAM" id="SignalP"/>
    </source>
</evidence>
<proteinExistence type="predicted"/>
<dbReference type="EMBL" id="JAREWH010000061">
    <property type="protein sequence ID" value="MDN3193927.1"/>
    <property type="molecule type" value="Genomic_DNA"/>
</dbReference>
<dbReference type="InterPro" id="IPR029050">
    <property type="entry name" value="Immunoprotect_excell_Ig-like"/>
</dbReference>
<dbReference type="EMBL" id="WVTJ01000126">
    <property type="protein sequence ID" value="MXS54319.1"/>
    <property type="molecule type" value="Genomic_DNA"/>
</dbReference>
<feature type="region of interest" description="Disordered" evidence="2">
    <location>
        <begin position="27"/>
        <end position="48"/>
    </location>
</feature>
<dbReference type="Pfam" id="PF16729">
    <property type="entry name" value="DUF5067"/>
    <property type="match status" value="1"/>
</dbReference>
<gene>
    <name evidence="6" type="ORF">GTI81_16765</name>
    <name evidence="5" type="ORF">P0E79_15780</name>
</gene>
<reference evidence="5" key="3">
    <citation type="submission" date="2023-03" db="EMBL/GenBank/DDBJ databases">
        <authorList>
            <person name="Zajac M."/>
            <person name="Kwit R."/>
            <person name="Wasyl D."/>
        </authorList>
    </citation>
    <scope>NUCLEOTIDE SEQUENCE</scope>
    <source>
        <strain evidence="5">691B_2</strain>
    </source>
</reference>
<dbReference type="Gene3D" id="2.60.40.1240">
    <property type="match status" value="1"/>
</dbReference>
<evidence type="ECO:0000256" key="2">
    <source>
        <dbReference type="SAM" id="MobiDB-lite"/>
    </source>
</evidence>
<comment type="caution">
    <text evidence="5">The sequence shown here is derived from an EMBL/GenBank/DDBJ whole genome shotgun (WGS) entry which is preliminary data.</text>
</comment>
<dbReference type="PROSITE" id="PS51257">
    <property type="entry name" value="PROKAR_LIPOPROTEIN"/>
    <property type="match status" value="1"/>
</dbReference>
<feature type="compositionally biased region" description="Low complexity" evidence="2">
    <location>
        <begin position="27"/>
        <end position="42"/>
    </location>
</feature>
<sequence length="183" mass="20091">MKKFSMLGLVLISTLILGACGSGTNNTNKTKKTSSTATATTETKAKEDKGTYKDRTLTVPDGVLKITEFQKGTSFDGKPIFYVLFDLTNNTKEAQDVQMLYSSFVSVSQNTGDTTEDLTYGIVNDSPIKDRIDMLNKKVNPGATVQAAYPYEFADETKPVTFTFRDSMFSMGDPIAVEEITIK</sequence>
<organism evidence="5 8">
    <name type="scientific">Enterococcus faecalis</name>
    <name type="common">Streptococcus faecalis</name>
    <dbReference type="NCBI Taxonomy" id="1351"/>
    <lineage>
        <taxon>Bacteria</taxon>
        <taxon>Bacillati</taxon>
        <taxon>Bacillota</taxon>
        <taxon>Bacilli</taxon>
        <taxon>Lactobacillales</taxon>
        <taxon>Enterococcaceae</taxon>
        <taxon>Enterococcus</taxon>
    </lineage>
</organism>
<evidence type="ECO:0000313" key="6">
    <source>
        <dbReference type="EMBL" id="MXS54319.1"/>
    </source>
</evidence>
<evidence type="ECO:0000313" key="5">
    <source>
        <dbReference type="EMBL" id="MDN3193927.1"/>
    </source>
</evidence>
<evidence type="ECO:0000313" key="7">
    <source>
        <dbReference type="Proteomes" id="UP000429730"/>
    </source>
</evidence>
<keyword evidence="1 3" id="KW-0732">Signal</keyword>
<protein>
    <submittedName>
        <fullName evidence="5">DUF5067 domain-containing protein</fullName>
    </submittedName>
</protein>
<feature type="domain" description="DUF5067" evidence="4">
    <location>
        <begin position="39"/>
        <end position="166"/>
    </location>
</feature>
<dbReference type="InterPro" id="IPR031989">
    <property type="entry name" value="DUF5067"/>
</dbReference>
<name>A0AAP4KEF2_ENTFL</name>